<dbReference type="EMBL" id="DF384213">
    <property type="protein sequence ID" value="GAE02692.1"/>
    <property type="molecule type" value="Genomic_DNA"/>
</dbReference>
<dbReference type="InterPro" id="IPR011335">
    <property type="entry name" value="Restrct_endonuc-II-like"/>
</dbReference>
<evidence type="ECO:0000313" key="1">
    <source>
        <dbReference type="EMBL" id="GAE02692.1"/>
    </source>
</evidence>
<dbReference type="HOGENOM" id="CLU_563490_0_0_9"/>
<organism evidence="1">
    <name type="scientific">Clostridium botulinum B str. Osaka05</name>
    <dbReference type="NCBI Taxonomy" id="1407017"/>
    <lineage>
        <taxon>Bacteria</taxon>
        <taxon>Bacillati</taxon>
        <taxon>Bacillota</taxon>
        <taxon>Clostridia</taxon>
        <taxon>Eubacteriales</taxon>
        <taxon>Clostridiaceae</taxon>
        <taxon>Clostridium</taxon>
    </lineage>
</organism>
<dbReference type="AlphaFoldDB" id="A0A0S6U686"/>
<protein>
    <recommendedName>
        <fullName evidence="2">DUF1887 family protein</fullName>
    </recommendedName>
</protein>
<reference evidence="1" key="1">
    <citation type="submission" date="2013-10" db="EMBL/GenBank/DDBJ databases">
        <title>Draft genome sequence of Clostridium botulinum type B strain Osaka05.</title>
        <authorList>
            <person name="Sakaguchi Y."/>
            <person name="Hosomi K."/>
            <person name="Uchiyama J."/>
            <person name="Ogura Y."/>
            <person name="Sakaguchi M."/>
            <person name="Kohda T."/>
            <person name="Mukamoto M."/>
            <person name="Misawa N."/>
            <person name="Matsuzaki S."/>
            <person name="Hayashi T."/>
            <person name="Kozaki S."/>
        </authorList>
    </citation>
    <scope>NUCLEOTIDE SEQUENCE</scope>
    <source>
        <strain evidence="1">Osaka05</strain>
    </source>
</reference>
<accession>A0A0S6U686</accession>
<proteinExistence type="predicted"/>
<dbReference type="Proteomes" id="UP000054164">
    <property type="component" value="Unassembled WGS sequence"/>
</dbReference>
<name>A0A0S6U686_CLOBO</name>
<gene>
    <name evidence="1" type="ORF">CBO05C_2382</name>
</gene>
<evidence type="ECO:0008006" key="2">
    <source>
        <dbReference type="Google" id="ProtNLM"/>
    </source>
</evidence>
<dbReference type="SUPFAM" id="SSF52980">
    <property type="entry name" value="Restriction endonuclease-like"/>
    <property type="match status" value="1"/>
</dbReference>
<dbReference type="RefSeq" id="WP_030035467.1">
    <property type="nucleotide sequence ID" value="NZ_DF384213.1"/>
</dbReference>
<sequence>MSEYKIDNLVICSTLNQITNYLIIEKYRPKRIFNITYNEEARGKMNISMKNEEWDICLDKEIIGKYEFKNNIEIFDSDMYSLTDMKNIFQEQILDKVENQKIYWHITGGQRTIALAINDLVKEQERIKDKVMYIEGNTEKLIINKNNGELITGEDSYGCGELTFKRALRLTGFDTKKLKSTTILKEEGKGKIDEYNKEYKFYEKLYEIIVTKRENKIEVNEQNKDTLRNLLLKSNRIKNSEGNTERQDFIKQLFQKILEEYKSLKEIGYYQNKKDNKDDNEFNKSYPAGYIFEKLTAYKIYDLIKKSSKIVGMETSLKTYFKDVKENEHNEKNDIIDELDIVLLTDTGKIINFECKSGGMKGDNAKSHNYTTYRLSGVFGMPILLLPLYNDEASSGFKNDNNILKKPLQALNAAKAAELEVITIDTIEKKLKDLIIIEDK</sequence>